<dbReference type="AlphaFoldDB" id="A0A0G3XIU1"/>
<dbReference type="STRING" id="1348774.AB433_10480"/>
<organism evidence="1 2">
    <name type="scientific">Croceicoccus naphthovorans</name>
    <dbReference type="NCBI Taxonomy" id="1348774"/>
    <lineage>
        <taxon>Bacteria</taxon>
        <taxon>Pseudomonadati</taxon>
        <taxon>Pseudomonadota</taxon>
        <taxon>Alphaproteobacteria</taxon>
        <taxon>Sphingomonadales</taxon>
        <taxon>Erythrobacteraceae</taxon>
        <taxon>Croceicoccus</taxon>
    </lineage>
</organism>
<dbReference type="PATRIC" id="fig|1348774.3.peg.2200"/>
<name>A0A0G3XIU1_9SPHN</name>
<gene>
    <name evidence="1" type="ORF">AB433_10480</name>
</gene>
<evidence type="ECO:0000313" key="2">
    <source>
        <dbReference type="Proteomes" id="UP000035287"/>
    </source>
</evidence>
<protein>
    <submittedName>
        <fullName evidence="1">Transposase</fullName>
    </submittedName>
</protein>
<accession>A0A0G3XIU1</accession>
<dbReference type="Proteomes" id="UP000035287">
    <property type="component" value="Chromosome"/>
</dbReference>
<evidence type="ECO:0000313" key="1">
    <source>
        <dbReference type="EMBL" id="AKM10288.1"/>
    </source>
</evidence>
<sequence>MFTRIIEGLAAVDAEPKTVMIDATYLKAHRTASSLRVKRGISAA</sequence>
<dbReference type="EMBL" id="CP011770">
    <property type="protein sequence ID" value="AKM10288.1"/>
    <property type="molecule type" value="Genomic_DNA"/>
</dbReference>
<proteinExistence type="predicted"/>
<keyword evidence="2" id="KW-1185">Reference proteome</keyword>
<dbReference type="KEGG" id="cna:AB433_10480"/>
<reference evidence="1 2" key="1">
    <citation type="submission" date="2015-06" db="EMBL/GenBank/DDBJ databases">
        <authorList>
            <person name="Zeng Y."/>
            <person name="Huang Y."/>
        </authorList>
    </citation>
    <scope>NUCLEOTIDE SEQUENCE [LARGE SCALE GENOMIC DNA]</scope>
    <source>
        <strain evidence="1 2">PQ-2</strain>
    </source>
</reference>